<proteinExistence type="predicted"/>
<sequence length="41" mass="4830">MKTLYLQINHLIKKTKVLAHGLHTKIYRIISTIINFFICDS</sequence>
<dbReference type="EMBL" id="JNAO01000013">
    <property type="protein sequence ID" value="KGG00105.1"/>
    <property type="molecule type" value="Genomic_DNA"/>
</dbReference>
<dbReference type="AlphaFoldDB" id="A0A0A2AHX9"/>
<evidence type="ECO:0000313" key="2">
    <source>
        <dbReference type="Proteomes" id="UP000030533"/>
    </source>
</evidence>
<dbReference type="Proteomes" id="UP000030533">
    <property type="component" value="Unassembled WGS sequence"/>
</dbReference>
<accession>A0A0A2AHX9</accession>
<gene>
    <name evidence="1" type="ORF">EU98_1634</name>
</gene>
<reference evidence="2" key="1">
    <citation type="journal article" date="2014" name="Sci. Data">
        <title>Genomes of diverse isolates of the marine cyanobacterium Prochlorococcus.</title>
        <authorList>
            <person name="Biller S."/>
            <person name="Berube P."/>
            <person name="Thompson J."/>
            <person name="Kelly L."/>
            <person name="Roggensack S."/>
            <person name="Awad L."/>
            <person name="Roache-Johnson K."/>
            <person name="Ding H."/>
            <person name="Giovannoni S.J."/>
            <person name="Moore L.R."/>
            <person name="Chisholm S.W."/>
        </authorList>
    </citation>
    <scope>NUCLEOTIDE SEQUENCE [LARGE SCALE GENOMIC DNA]</scope>
    <source>
        <strain evidence="2">MIT 9314</strain>
    </source>
</reference>
<evidence type="ECO:0000313" key="1">
    <source>
        <dbReference type="EMBL" id="KGG00105.1"/>
    </source>
</evidence>
<comment type="caution">
    <text evidence="1">The sequence shown here is derived from an EMBL/GenBank/DDBJ whole genome shotgun (WGS) entry which is preliminary data.</text>
</comment>
<name>A0A0A2AHX9_PROMR</name>
<dbReference type="STRING" id="167548.EU98_1634"/>
<organism evidence="1 2">
    <name type="scientific">Prochlorococcus marinus str. MIT 9314</name>
    <dbReference type="NCBI Taxonomy" id="167548"/>
    <lineage>
        <taxon>Bacteria</taxon>
        <taxon>Bacillati</taxon>
        <taxon>Cyanobacteriota</taxon>
        <taxon>Cyanophyceae</taxon>
        <taxon>Synechococcales</taxon>
        <taxon>Prochlorococcaceae</taxon>
        <taxon>Prochlorococcus</taxon>
    </lineage>
</organism>
<protein>
    <submittedName>
        <fullName evidence="1">Uncharacterized protein</fullName>
    </submittedName>
</protein>